<dbReference type="Proteomes" id="UP000235897">
    <property type="component" value="Unassembled WGS sequence"/>
</dbReference>
<evidence type="ECO:0000313" key="1">
    <source>
        <dbReference type="EMBL" id="ANF24861.1"/>
    </source>
</evidence>
<dbReference type="AlphaFoldDB" id="A0A172WMZ8"/>
<reference evidence="1 3" key="1">
    <citation type="submission" date="2016-05" db="EMBL/GenBank/DDBJ databases">
        <title>Genome sequence of Pseudomonas stutzeri 273 and identification of the exopolysaccharide biosynthesis locus.</title>
        <authorList>
            <person name="Wu S."/>
            <person name="Sun C."/>
        </authorList>
    </citation>
    <scope>NUCLEOTIDE SEQUENCE [LARGE SCALE GENOMIC DNA]</scope>
    <source>
        <strain evidence="1 3">273</strain>
    </source>
</reference>
<reference evidence="2 4" key="2">
    <citation type="submission" date="2018-01" db="EMBL/GenBank/DDBJ databases">
        <title>Denitrification phenotypes of diverse strains of Pseudomonas stutzeri.</title>
        <authorList>
            <person name="Milligan D.A."/>
            <person name="Bergaust L."/>
            <person name="Bakken L.R."/>
            <person name="Frostegard A."/>
        </authorList>
    </citation>
    <scope>NUCLEOTIDE SEQUENCE [LARGE SCALE GENOMIC DNA]</scope>
    <source>
        <strain evidence="2 4">28a3</strain>
    </source>
</reference>
<protein>
    <submittedName>
        <fullName evidence="1">Uncharacterized protein</fullName>
    </submittedName>
</protein>
<accession>A0A172WMZ8</accession>
<organism evidence="1 3">
    <name type="scientific">Stutzerimonas stutzeri</name>
    <name type="common">Pseudomonas stutzeri</name>
    <dbReference type="NCBI Taxonomy" id="316"/>
    <lineage>
        <taxon>Bacteria</taxon>
        <taxon>Pseudomonadati</taxon>
        <taxon>Pseudomonadota</taxon>
        <taxon>Gammaproteobacteria</taxon>
        <taxon>Pseudomonadales</taxon>
        <taxon>Pseudomonadaceae</taxon>
        <taxon>Stutzerimonas</taxon>
    </lineage>
</organism>
<evidence type="ECO:0000313" key="4">
    <source>
        <dbReference type="Proteomes" id="UP000235897"/>
    </source>
</evidence>
<evidence type="ECO:0000313" key="3">
    <source>
        <dbReference type="Proteomes" id="UP000077787"/>
    </source>
</evidence>
<proteinExistence type="predicted"/>
<gene>
    <name evidence="2" type="ORF">CXL00_01485</name>
    <name evidence="1" type="ORF">PS273GM_06705</name>
</gene>
<dbReference type="EMBL" id="POUW01000001">
    <property type="protein sequence ID" value="PNG07759.1"/>
    <property type="molecule type" value="Genomic_DNA"/>
</dbReference>
<name>A0A172WMZ8_STUST</name>
<evidence type="ECO:0000313" key="2">
    <source>
        <dbReference type="EMBL" id="PNG07759.1"/>
    </source>
</evidence>
<dbReference type="Proteomes" id="UP000077787">
    <property type="component" value="Chromosome"/>
</dbReference>
<dbReference type="EMBL" id="CP015641">
    <property type="protein sequence ID" value="ANF24861.1"/>
    <property type="molecule type" value="Genomic_DNA"/>
</dbReference>
<sequence length="120" mass="13888">MLPLCSDMIALLRHFSTEAHQSARGLSLRQEWSEDYIIVIFRAWHRIIHIISEQRRLASERDRPVIGKLKTITHELAREWSHFLSVWLGGPDGIGASIFIISYGRSFGSPIFLTLVFKER</sequence>